<dbReference type="SUPFAM" id="SSF55073">
    <property type="entry name" value="Nucleotide cyclase"/>
    <property type="match status" value="1"/>
</dbReference>
<dbReference type="InterPro" id="IPR000160">
    <property type="entry name" value="GGDEF_dom"/>
</dbReference>
<dbReference type="InterPro" id="IPR001610">
    <property type="entry name" value="PAC"/>
</dbReference>
<evidence type="ECO:0000313" key="8">
    <source>
        <dbReference type="Proteomes" id="UP000601768"/>
    </source>
</evidence>
<dbReference type="InterPro" id="IPR000014">
    <property type="entry name" value="PAS"/>
</dbReference>
<dbReference type="InterPro" id="IPR011123">
    <property type="entry name" value="Y_Y_Y"/>
</dbReference>
<dbReference type="SMART" id="SM00267">
    <property type="entry name" value="GGDEF"/>
    <property type="match status" value="1"/>
</dbReference>
<feature type="domain" description="PAC" evidence="4">
    <location>
        <begin position="985"/>
        <end position="1037"/>
    </location>
</feature>
<dbReference type="InterPro" id="IPR013783">
    <property type="entry name" value="Ig-like_fold"/>
</dbReference>
<dbReference type="InterPro" id="IPR029787">
    <property type="entry name" value="Nucleotide_cyclase"/>
</dbReference>
<dbReference type="InterPro" id="IPR015943">
    <property type="entry name" value="WD40/YVTN_repeat-like_dom_sf"/>
</dbReference>
<dbReference type="InterPro" id="IPR043128">
    <property type="entry name" value="Rev_trsase/Diguanyl_cyclase"/>
</dbReference>
<dbReference type="PROSITE" id="PS50113">
    <property type="entry name" value="PAC"/>
    <property type="match status" value="1"/>
</dbReference>
<accession>A0A8J6IUS5</accession>
<evidence type="ECO:0000313" key="7">
    <source>
        <dbReference type="EMBL" id="MBC3766724.1"/>
    </source>
</evidence>
<reference evidence="7" key="2">
    <citation type="submission" date="2020-08" db="EMBL/GenBank/DDBJ databases">
        <authorList>
            <person name="Lai Q."/>
        </authorList>
    </citation>
    <scope>NUCLEOTIDE SEQUENCE</scope>
    <source>
        <strain evidence="7">S27-2</strain>
    </source>
</reference>
<dbReference type="SMART" id="SM00091">
    <property type="entry name" value="PAS"/>
    <property type="match status" value="1"/>
</dbReference>
<dbReference type="InterPro" id="IPR035919">
    <property type="entry name" value="EAL_sf"/>
</dbReference>
<dbReference type="SUPFAM" id="SSF141868">
    <property type="entry name" value="EAL domain-like"/>
    <property type="match status" value="1"/>
</dbReference>
<name>A0A8J6IUS5_9ALTE</name>
<dbReference type="SUPFAM" id="SSF63829">
    <property type="entry name" value="Calcium-dependent phosphotriesterase"/>
    <property type="match status" value="1"/>
</dbReference>
<dbReference type="Proteomes" id="UP000601768">
    <property type="component" value="Unassembled WGS sequence"/>
</dbReference>
<dbReference type="NCBIfam" id="TIGR00254">
    <property type="entry name" value="GGDEF"/>
    <property type="match status" value="1"/>
</dbReference>
<dbReference type="Gene3D" id="3.30.70.270">
    <property type="match status" value="1"/>
</dbReference>
<dbReference type="SMART" id="SM00086">
    <property type="entry name" value="PAC"/>
    <property type="match status" value="2"/>
</dbReference>
<feature type="domain" description="GGDEF" evidence="6">
    <location>
        <begin position="1065"/>
        <end position="1198"/>
    </location>
</feature>
<dbReference type="EC" id="3.1.4.52" evidence="1"/>
<dbReference type="Gene3D" id="3.20.20.450">
    <property type="entry name" value="EAL domain"/>
    <property type="match status" value="1"/>
</dbReference>
<evidence type="ECO:0000259" key="4">
    <source>
        <dbReference type="PROSITE" id="PS50113"/>
    </source>
</evidence>
<dbReference type="FunFam" id="3.20.20.450:FF:000001">
    <property type="entry name" value="Cyclic di-GMP phosphodiesterase yahA"/>
    <property type="match status" value="1"/>
</dbReference>
<dbReference type="PROSITE" id="PS50112">
    <property type="entry name" value="PAS"/>
    <property type="match status" value="1"/>
</dbReference>
<reference evidence="7" key="1">
    <citation type="journal article" date="2018" name="Int. J. Syst. Evol. Microbiol.">
        <title>Neptunicella marina gen. nov., sp. nov., isolated from surface seawater.</title>
        <authorList>
            <person name="Liu X."/>
            <person name="Lai Q."/>
            <person name="Du Y."/>
            <person name="Zhang X."/>
            <person name="Liu Z."/>
            <person name="Sun F."/>
            <person name="Shao Z."/>
        </authorList>
    </citation>
    <scope>NUCLEOTIDE SEQUENCE</scope>
    <source>
        <strain evidence="7">S27-2</strain>
    </source>
</reference>
<dbReference type="Pfam" id="PF08447">
    <property type="entry name" value="PAS_3"/>
    <property type="match status" value="1"/>
</dbReference>
<dbReference type="Pfam" id="PF07495">
    <property type="entry name" value="Y_Y_Y"/>
    <property type="match status" value="1"/>
</dbReference>
<keyword evidence="8" id="KW-1185">Reference proteome</keyword>
<feature type="domain" description="PAS" evidence="3">
    <location>
        <begin position="915"/>
        <end position="979"/>
    </location>
</feature>
<dbReference type="InterPro" id="IPR011047">
    <property type="entry name" value="Quinoprotein_ADH-like_sf"/>
</dbReference>
<dbReference type="InterPro" id="IPR001633">
    <property type="entry name" value="EAL_dom"/>
</dbReference>
<evidence type="ECO:0000256" key="2">
    <source>
        <dbReference type="ARBA" id="ARBA00022636"/>
    </source>
</evidence>
<dbReference type="Pfam" id="PF00563">
    <property type="entry name" value="EAL"/>
    <property type="match status" value="1"/>
</dbReference>
<dbReference type="CDD" id="cd00130">
    <property type="entry name" value="PAS"/>
    <property type="match status" value="1"/>
</dbReference>
<dbReference type="PANTHER" id="PTHR44757">
    <property type="entry name" value="DIGUANYLATE CYCLASE DGCP"/>
    <property type="match status" value="1"/>
</dbReference>
<comment type="caution">
    <text evidence="7">The sequence shown here is derived from an EMBL/GenBank/DDBJ whole genome shotgun (WGS) entry which is preliminary data.</text>
</comment>
<protein>
    <recommendedName>
        <fullName evidence="1">cyclic-guanylate-specific phosphodiesterase</fullName>
        <ecNumber evidence="1">3.1.4.52</ecNumber>
    </recommendedName>
</protein>
<keyword evidence="2" id="KW-0973">c-di-GMP</keyword>
<dbReference type="Pfam" id="PF00990">
    <property type="entry name" value="GGDEF"/>
    <property type="match status" value="1"/>
</dbReference>
<dbReference type="PANTHER" id="PTHR44757:SF2">
    <property type="entry name" value="BIOFILM ARCHITECTURE MAINTENANCE PROTEIN MBAA"/>
    <property type="match status" value="1"/>
</dbReference>
<gene>
    <name evidence="7" type="ORF">H8B19_12615</name>
</gene>
<evidence type="ECO:0000259" key="5">
    <source>
        <dbReference type="PROSITE" id="PS50883"/>
    </source>
</evidence>
<organism evidence="7 8">
    <name type="scientific">Neptunicella marina</name>
    <dbReference type="NCBI Taxonomy" id="2125989"/>
    <lineage>
        <taxon>Bacteria</taxon>
        <taxon>Pseudomonadati</taxon>
        <taxon>Pseudomonadota</taxon>
        <taxon>Gammaproteobacteria</taxon>
        <taxon>Alteromonadales</taxon>
        <taxon>Alteromonadaceae</taxon>
        <taxon>Neptunicella</taxon>
    </lineage>
</organism>
<dbReference type="Pfam" id="PF13426">
    <property type="entry name" value="PAS_9"/>
    <property type="match status" value="1"/>
</dbReference>
<evidence type="ECO:0000259" key="6">
    <source>
        <dbReference type="PROSITE" id="PS50887"/>
    </source>
</evidence>
<dbReference type="PROSITE" id="PS50887">
    <property type="entry name" value="GGDEF"/>
    <property type="match status" value="1"/>
</dbReference>
<dbReference type="PROSITE" id="PS50883">
    <property type="entry name" value="EAL"/>
    <property type="match status" value="1"/>
</dbReference>
<sequence>MAHANISDIQFENYTLGNSEGLAQNIIVDIVEDKNHFLWLATEGGLVRYDGYEFKSYLSTPQNPNGIPDKIIIHLNIDDQQNLWVVTNNGVYQYNENKDNFRAFNKNNSPLNAGGNTALAPDNLNSMLIADPNGLYRTDISNHKIDQIEYTGEELPPGMYVAFAEQDKVWFGSRGHGIFVLDKQSLKLYSLSNDENPWHLKINTSYLFDLKKINDEYWLATEAGVYVVDNNFAIEKSFNVNTTPSLIYDVVRTIEVGPDNDVWLGTENGLTIINTKQNTSFSIDHSLQKLVSLQNPHILKIFKDHNQSIWVSTFGGGLHKYNPRSAAIRHYRAIKDIDISLSSDVVWGFAESDKGDIWVATQNGGIDLFNSKDGVFEHYLQNFGGNIWDIAVDKHDHIWLATDKGIWVYQYKNKKLIPLKNLYANSLIANIHLFNGRIWLGSSDGVVTSIDTSNFNSENYPINDSSIKTVSPLLLDSTNNLWLSTDLGLFQLNIETGLLNRIVLQTDSPQFNTLVEGENYFWLSTTQNEILKLDKKTFKQERQHKLEQLLNGDYIMSMERQGDAIWISTRQTVSRISLKTGQVDYHVPKELLNKNDINEGALLATSNNMVLLGGTRGIWVVYPELDVKKAPEKSPAPIFTDFLLFNKPASYNKLIARSKKPVAQTSLLKLNNTDSPFSLKFAVINAINPSLMEYRYQMLGLSDQWLTADNKIRQATFTNLDFGSYKLRVQAREPNGLWSDSRELEIQIAAPVWLNRYALIAYAVFSFLLFIYWLRQYHIKRTAQIRLKESEERLKMTLWSSGDELWDWDIGKNEIVRSNTWGTLDFPMDNQRFLINDKTQSNIHKNDIARVQKAIKAHLRKHSEYYEVTYRVKDKNDNWIWLLDRGKVVAWNDLQPLRMAGTFKNISHLKQAEEQLHLFKRSVETISDGVFITDKNFNFISVNQAYCNITGETKAQALASTLTFHQYPPAFTTQIKQSLFQKHNWLGEVESVRTNGERYEIELNIDAIYDEDNQISHFVGVFSDITARKQTEKELLKLANSDTLTELPNRSFFQATLKNLVRKNIDHVLICLDMDNFKKINDSLGHQTGDKLIKHIAVRLQQLVGPSETCYRLGGDEFSILIENETDIHRVTRLAQKILSEMSRPFTLNRQEFVLGCSIGIAFFPNDGATPQELLKNSDTAMYFAKNAGGNKYQFFSGEMNQNAVRQLQIETLIRHGLKEDLFSVFYQPKVNVASGELVSMEALVRFEHPEKGVISPNQFIPLAEDTGQIIEIGERVLVKACTDTKYWVDKGMFNGRVAINLSARQFELVDLDERIEAVLKKTGLSARHLELEITEGTLMQNPEQALKLMQRLREMGIHLALDDFGTGYSSLAYLKKFPLNTLKIDKAFIDDIVTSEIDRHMTSAIITIAHNLGLNVVAEGVEDEKQLAILRRYQCEMIQGYLYSRPLNKDRFSTLLSESHKMKKLIKHQI</sequence>
<dbReference type="CDD" id="cd01948">
    <property type="entry name" value="EAL"/>
    <property type="match status" value="1"/>
</dbReference>
<feature type="domain" description="EAL" evidence="5">
    <location>
        <begin position="1207"/>
        <end position="1461"/>
    </location>
</feature>
<dbReference type="InterPro" id="IPR013655">
    <property type="entry name" value="PAS_fold_3"/>
</dbReference>
<proteinExistence type="predicted"/>
<evidence type="ECO:0000256" key="1">
    <source>
        <dbReference type="ARBA" id="ARBA00012282"/>
    </source>
</evidence>
<dbReference type="EMBL" id="JACNEP010000010">
    <property type="protein sequence ID" value="MBC3766724.1"/>
    <property type="molecule type" value="Genomic_DNA"/>
</dbReference>
<dbReference type="Gene3D" id="3.30.450.20">
    <property type="entry name" value="PAS domain"/>
    <property type="match status" value="2"/>
</dbReference>
<dbReference type="Gene3D" id="2.130.10.10">
    <property type="entry name" value="YVTN repeat-like/Quinoprotein amine dehydrogenase"/>
    <property type="match status" value="3"/>
</dbReference>
<dbReference type="Gene3D" id="2.60.40.10">
    <property type="entry name" value="Immunoglobulins"/>
    <property type="match status" value="1"/>
</dbReference>
<dbReference type="SUPFAM" id="SSF50998">
    <property type="entry name" value="Quinoprotein alcohol dehydrogenase-like"/>
    <property type="match status" value="1"/>
</dbReference>
<dbReference type="GO" id="GO:0071111">
    <property type="term" value="F:cyclic-guanylate-specific phosphodiesterase activity"/>
    <property type="evidence" value="ECO:0007669"/>
    <property type="project" value="UniProtKB-EC"/>
</dbReference>
<dbReference type="CDD" id="cd01949">
    <property type="entry name" value="GGDEF"/>
    <property type="match status" value="1"/>
</dbReference>
<dbReference type="InterPro" id="IPR035965">
    <property type="entry name" value="PAS-like_dom_sf"/>
</dbReference>
<dbReference type="InterPro" id="IPR052155">
    <property type="entry name" value="Biofilm_reg_signaling"/>
</dbReference>
<dbReference type="SUPFAM" id="SSF55785">
    <property type="entry name" value="PYP-like sensor domain (PAS domain)"/>
    <property type="match status" value="2"/>
</dbReference>
<dbReference type="SMART" id="SM00052">
    <property type="entry name" value="EAL"/>
    <property type="match status" value="1"/>
</dbReference>
<dbReference type="InterPro" id="IPR000700">
    <property type="entry name" value="PAS-assoc_C"/>
</dbReference>
<evidence type="ECO:0000259" key="3">
    <source>
        <dbReference type="PROSITE" id="PS50112"/>
    </source>
</evidence>
<dbReference type="NCBIfam" id="TIGR00229">
    <property type="entry name" value="sensory_box"/>
    <property type="match status" value="1"/>
</dbReference>